<organism evidence="1 2">
    <name type="scientific">Fibrisoma montanum</name>
    <dbReference type="NCBI Taxonomy" id="2305895"/>
    <lineage>
        <taxon>Bacteria</taxon>
        <taxon>Pseudomonadati</taxon>
        <taxon>Bacteroidota</taxon>
        <taxon>Cytophagia</taxon>
        <taxon>Cytophagales</taxon>
        <taxon>Spirosomataceae</taxon>
        <taxon>Fibrisoma</taxon>
    </lineage>
</organism>
<evidence type="ECO:0000313" key="1">
    <source>
        <dbReference type="EMBL" id="RIV17990.1"/>
    </source>
</evidence>
<comment type="caution">
    <text evidence="1">The sequence shown here is derived from an EMBL/GenBank/DDBJ whole genome shotgun (WGS) entry which is preliminary data.</text>
</comment>
<dbReference type="Pfam" id="PF09982">
    <property type="entry name" value="LpxR"/>
    <property type="match status" value="1"/>
</dbReference>
<dbReference type="Gene3D" id="2.40.128.140">
    <property type="entry name" value="Outer membrane protein"/>
    <property type="match status" value="1"/>
</dbReference>
<dbReference type="OrthoDB" id="622552at2"/>
<dbReference type="EMBL" id="QXED01000014">
    <property type="protein sequence ID" value="RIV17990.1"/>
    <property type="molecule type" value="Genomic_DNA"/>
</dbReference>
<name>A0A418LXQ1_9BACT</name>
<sequence length="331" mass="37897">MYHITLFSIILVFLVGTGRAQSTHEEGTLIGLDWENDALQWRDRDITDYYYTNGLRLSLQSHYWQRWPTRHLLLAFPAKDGRTYRSLYGFALGQEMYTPHDVRTARPKLYPYDRPYAGYIYGSWSLTTVDSIGGRRLTSSADVGIIGPVSQADKLQNLLHEWLGQADAAGWSNQLRNSLAISYAVRYDGRLFPRIHPNFDVAGSIEVNVGTVSNFAGVGGVVWLGRFVDYFASPSRLYPKGSRRWQVYAFVRPTLRAVLDNSLLQGGWFGGRQNYYALPSKELTHFYGQIDYGWVLGYAGFQLTASQTHRTREFRTARPHQWGRVSLLLRF</sequence>
<evidence type="ECO:0000313" key="2">
    <source>
        <dbReference type="Proteomes" id="UP000283523"/>
    </source>
</evidence>
<keyword evidence="2" id="KW-1185">Reference proteome</keyword>
<dbReference type="InterPro" id="IPR037107">
    <property type="entry name" value="Put_OMP_sf"/>
</dbReference>
<reference evidence="1 2" key="1">
    <citation type="submission" date="2018-08" db="EMBL/GenBank/DDBJ databases">
        <title>Fibrisoma montanum sp. nov., isolated from Danxia mountain soil.</title>
        <authorList>
            <person name="Huang Y."/>
        </authorList>
    </citation>
    <scope>NUCLEOTIDE SEQUENCE [LARGE SCALE GENOMIC DNA]</scope>
    <source>
        <strain evidence="1 2">HYT19</strain>
    </source>
</reference>
<accession>A0A418LXQ1</accession>
<gene>
    <name evidence="1" type="ORF">DYU11_30255</name>
</gene>
<dbReference type="AlphaFoldDB" id="A0A418LXQ1"/>
<dbReference type="Proteomes" id="UP000283523">
    <property type="component" value="Unassembled WGS sequence"/>
</dbReference>
<proteinExistence type="predicted"/>
<protein>
    <submittedName>
        <fullName evidence="1">Lipid A deacylase LpxR family protein</fullName>
    </submittedName>
</protein>
<dbReference type="RefSeq" id="WP_119671490.1">
    <property type="nucleotide sequence ID" value="NZ_QXED01000014.1"/>
</dbReference>
<dbReference type="InterPro" id="IPR018707">
    <property type="entry name" value="LpxR"/>
</dbReference>